<evidence type="ECO:0000256" key="7">
    <source>
        <dbReference type="ARBA" id="ARBA00023187"/>
    </source>
</evidence>
<keyword evidence="5" id="KW-0507">mRNA processing</keyword>
<dbReference type="GO" id="GO:0005681">
    <property type="term" value="C:spliceosomal complex"/>
    <property type="evidence" value="ECO:0007669"/>
    <property type="project" value="UniProtKB-KW"/>
</dbReference>
<dbReference type="RefSeq" id="XP_013397229.1">
    <property type="nucleotide sequence ID" value="XM_013541775.1"/>
</dbReference>
<proteinExistence type="inferred from homology"/>
<keyword evidence="4" id="KW-0963">Cytoplasm</keyword>
<dbReference type="STRING" id="7574.A0A1S3IIA2"/>
<dbReference type="PANTHER" id="PTHR13445:SF3">
    <property type="entry name" value="U5 SMALL NUCLEAR RIBONUCLEOPROTEIN TSSC4"/>
    <property type="match status" value="1"/>
</dbReference>
<evidence type="ECO:0000256" key="5">
    <source>
        <dbReference type="ARBA" id="ARBA00022664"/>
    </source>
</evidence>
<comment type="subcellular location">
    <subcellularLocation>
        <location evidence="2">Cytoplasm</location>
    </subcellularLocation>
    <subcellularLocation>
        <location evidence="1">Nucleus</location>
    </subcellularLocation>
</comment>
<feature type="region of interest" description="Disordered" evidence="11">
    <location>
        <begin position="131"/>
        <end position="259"/>
    </location>
</feature>
<comment type="similarity">
    <text evidence="3">Belongs to the TSSC4 family.</text>
</comment>
<dbReference type="GO" id="GO:0008380">
    <property type="term" value="P:RNA splicing"/>
    <property type="evidence" value="ECO:0007669"/>
    <property type="project" value="UniProtKB-KW"/>
</dbReference>
<evidence type="ECO:0000256" key="10">
    <source>
        <dbReference type="ARBA" id="ARBA00045970"/>
    </source>
</evidence>
<evidence type="ECO:0000256" key="4">
    <source>
        <dbReference type="ARBA" id="ARBA00022490"/>
    </source>
</evidence>
<gene>
    <name evidence="13" type="primary">LOC106164023</name>
</gene>
<feature type="region of interest" description="Disordered" evidence="11">
    <location>
        <begin position="40"/>
        <end position="96"/>
    </location>
</feature>
<keyword evidence="6" id="KW-0747">Spliceosome</keyword>
<evidence type="ECO:0000256" key="2">
    <source>
        <dbReference type="ARBA" id="ARBA00004496"/>
    </source>
</evidence>
<dbReference type="KEGG" id="lak:106164023"/>
<protein>
    <recommendedName>
        <fullName evidence="9">U5 small nuclear ribonucleoprotein TSSC4</fullName>
    </recommendedName>
</protein>
<dbReference type="GO" id="GO:0005737">
    <property type="term" value="C:cytoplasm"/>
    <property type="evidence" value="ECO:0007669"/>
    <property type="project" value="UniProtKB-SubCell"/>
</dbReference>
<evidence type="ECO:0000256" key="1">
    <source>
        <dbReference type="ARBA" id="ARBA00004123"/>
    </source>
</evidence>
<dbReference type="GO" id="GO:0006397">
    <property type="term" value="P:mRNA processing"/>
    <property type="evidence" value="ECO:0007669"/>
    <property type="project" value="UniProtKB-KW"/>
</dbReference>
<dbReference type="PANTHER" id="PTHR13445">
    <property type="entry name" value="TUMOR SUPPRESSING SUBTRANSFERABLE CANDIDATE 4 TSSC4"/>
    <property type="match status" value="1"/>
</dbReference>
<name>A0A1S3IIA2_LINAN</name>
<organism evidence="12 13">
    <name type="scientific">Lingula anatina</name>
    <name type="common">Brachiopod</name>
    <name type="synonym">Lingula unguis</name>
    <dbReference type="NCBI Taxonomy" id="7574"/>
    <lineage>
        <taxon>Eukaryota</taxon>
        <taxon>Metazoa</taxon>
        <taxon>Spiralia</taxon>
        <taxon>Lophotrochozoa</taxon>
        <taxon>Brachiopoda</taxon>
        <taxon>Linguliformea</taxon>
        <taxon>Lingulata</taxon>
        <taxon>Lingulida</taxon>
        <taxon>Linguloidea</taxon>
        <taxon>Lingulidae</taxon>
        <taxon>Lingula</taxon>
    </lineage>
</organism>
<evidence type="ECO:0000256" key="3">
    <source>
        <dbReference type="ARBA" id="ARBA00010362"/>
    </source>
</evidence>
<dbReference type="InterPro" id="IPR029338">
    <property type="entry name" value="TSSC4"/>
</dbReference>
<sequence>MSSSPDNKQSGFALNGVSTSFKNKSSDVFSCLNALEDKHHAYEKHRRRSDRAEDDKLLKSEPVVVEELRRPFKRPAPPRRFPVPAKRRGNRNIPDYRIHPEKWTRYDLDVPESQLSEASNTSAALSFLEERRKLRESSAKDSVSDEDYPGASKVPVFKKPAPSHLSDDTSHTFSSKPEFRGGKVVMPEYVIGEKPKQKTKQKHKMDAAKPVASATLHLDHLEEDSDKALTEESRPDSTKFKSRKQGKRSIRSRQHDDSD</sequence>
<dbReference type="InParanoid" id="A0A1S3IIA2"/>
<feature type="compositionally biased region" description="Basic and acidic residues" evidence="11">
    <location>
        <begin position="226"/>
        <end position="239"/>
    </location>
</feature>
<evidence type="ECO:0000256" key="9">
    <source>
        <dbReference type="ARBA" id="ARBA00035304"/>
    </source>
</evidence>
<keyword evidence="7" id="KW-0508">mRNA splicing</keyword>
<evidence type="ECO:0000256" key="6">
    <source>
        <dbReference type="ARBA" id="ARBA00022728"/>
    </source>
</evidence>
<feature type="compositionally biased region" description="Basic residues" evidence="11">
    <location>
        <begin position="240"/>
        <end position="252"/>
    </location>
</feature>
<keyword evidence="12" id="KW-1185">Reference proteome</keyword>
<keyword evidence="8" id="KW-0539">Nucleus</keyword>
<dbReference type="Proteomes" id="UP000085678">
    <property type="component" value="Unplaced"/>
</dbReference>
<feature type="compositionally biased region" description="Basic and acidic residues" evidence="11">
    <location>
        <begin position="131"/>
        <end position="143"/>
    </location>
</feature>
<reference evidence="13" key="1">
    <citation type="submission" date="2025-08" db="UniProtKB">
        <authorList>
            <consortium name="RefSeq"/>
        </authorList>
    </citation>
    <scope>IDENTIFICATION</scope>
    <source>
        <tissue evidence="13">Gonads</tissue>
    </source>
</reference>
<evidence type="ECO:0000313" key="12">
    <source>
        <dbReference type="Proteomes" id="UP000085678"/>
    </source>
</evidence>
<feature type="region of interest" description="Disordered" evidence="11">
    <location>
        <begin position="1"/>
        <end position="21"/>
    </location>
</feature>
<feature type="compositionally biased region" description="Basic and acidic residues" evidence="11">
    <location>
        <begin position="50"/>
        <end position="59"/>
    </location>
</feature>
<dbReference type="OMA" id="HRNPHKW"/>
<evidence type="ECO:0000256" key="8">
    <source>
        <dbReference type="ARBA" id="ARBA00023242"/>
    </source>
</evidence>
<dbReference type="Pfam" id="PF15264">
    <property type="entry name" value="TSSC4"/>
    <property type="match status" value="1"/>
</dbReference>
<dbReference type="OrthoDB" id="1906282at2759"/>
<accession>A0A1S3IIA2</accession>
<evidence type="ECO:0000256" key="11">
    <source>
        <dbReference type="SAM" id="MobiDB-lite"/>
    </source>
</evidence>
<dbReference type="AlphaFoldDB" id="A0A1S3IIA2"/>
<comment type="function">
    <text evidence="10">Protein associated with the U5 snRNP, during its maturation and its post-splicing recycling and which is required for spliceosomal tri-snRNP complex assembly in the nucleus. Has a molecular sequestering activity and transiently hinders SNRNP200 binding sites for constitutive splicing factors that intervene later during the assembly of the spliceosome and splicing. Together with its molecular sequestering activity, may also function as a molecular adapter and placeholder, coordinating the assembly of the U5 snRNP and its association with the U4/U6 di-snRNP.</text>
</comment>
<evidence type="ECO:0000313" key="13">
    <source>
        <dbReference type="RefSeq" id="XP_013397229.1"/>
    </source>
</evidence>
<dbReference type="GeneID" id="106164023"/>